<dbReference type="OrthoDB" id="39591at2759"/>
<dbReference type="Gene3D" id="1.25.10.10">
    <property type="entry name" value="Leucine-rich Repeat Variant"/>
    <property type="match status" value="1"/>
</dbReference>
<dbReference type="GO" id="GO:0009306">
    <property type="term" value="P:protein secretion"/>
    <property type="evidence" value="ECO:0007669"/>
    <property type="project" value="TreeGrafter"/>
</dbReference>
<evidence type="ECO:0000256" key="1">
    <source>
        <dbReference type="ARBA" id="ARBA00005724"/>
    </source>
</evidence>
<name>A0A196SCE0_BLAHN</name>
<dbReference type="PANTHER" id="PTHR20959">
    <property type="entry name" value="TRANSPORT AND GOLGI ORGANIZATION PROTEIN 6 FAMILY MEMBER"/>
    <property type="match status" value="1"/>
</dbReference>
<evidence type="ECO:0000259" key="3">
    <source>
        <dbReference type="Pfam" id="PF23565"/>
    </source>
</evidence>
<dbReference type="Pfam" id="PF10363">
    <property type="entry name" value="RTP1_C1"/>
    <property type="match status" value="1"/>
</dbReference>
<sequence length="928" mass="102671">MEESDLFKTIGEDYSRLFPIIDKEEFEEAATIVIAMNTSLKSILRVYRENHSGDSQTMTINLDNCALLRQLIVLNALYVIGPTLFESEEKVPWSAFSSVLKVEERILKKGYPRIASFLSNDAMETIVITTLSTGFIDDFEIAGVIYSLSYFIGFILKAKSLHLPFSSSIHFFFSHLSSFSHVLLVTCILSLQQSTLAREKWLGPGVSELMSLLIMQGGLAGVIATYLSYTDKGDLNAIVCVARGIASCSKRVVYDEYMQSLGSQLAAILQEKGSNPYVVTVCVHVLDLLLLKDSNAVFSILFPTLFAPLLFVTKQPFFSSISLQPSSFPSIPTPPDLLTRVVRCAARLLQVGSTIPHVVDAVSVLIPSLFHLYVFCLASKNALLSTLNKLIKLFIRSSPTAVSVFLSIIQHHDTEPRPVRFALDADGAVILRAASNTPEDTEWSFATAAEVPSTREHDAILSCWVINGSFSWLSELFVALLDFFFTSNTPSPTTTAVASLLLQILSMNIPSLFGDHLLGGLQSLEHILRILLKQTCTDVVGASEDFKQSVVALVEGILSTISQQAIIIPKVREISVKREKSRQNVTKKEEEEEKEAYWNALKEETGVLLHLVAKLQEAEVNPLFLSMQSSLLAMQRRLENVVAPSEEEESTLALGEAIEQATRDLRSPYEATRSLALSQLEKIIQTKSKEELDPYLQPLLNTLKQGAMDPESYVYLSAINGMMILGAAYSERVLPLMLELFNNALAPLDLRLRVCEAIVCCVRFMQDASAKFGDRVMNAFLSFLEVRNSLSWTTVEKKKEVKATAENEVFAVQALRASCLSALAELVTYLGYAITPFVSQLLSQCRGVLLFEKGDDAVIVRRAAVFLLYRLLCGVEGDAHSMLDGQEDTVRHILEQACDDKDAIVEGHARTALALFHSLEKTPGIQEL</sequence>
<dbReference type="InterPro" id="IPR019451">
    <property type="entry name" value="Rtp1_C1"/>
</dbReference>
<dbReference type="InterPro" id="IPR057407">
    <property type="entry name" value="HEAT_TANGO6"/>
</dbReference>
<dbReference type="AlphaFoldDB" id="A0A196SCE0"/>
<organism evidence="4 5">
    <name type="scientific">Blastocystis sp. subtype 1 (strain ATCC 50177 / NandII)</name>
    <dbReference type="NCBI Taxonomy" id="478820"/>
    <lineage>
        <taxon>Eukaryota</taxon>
        <taxon>Sar</taxon>
        <taxon>Stramenopiles</taxon>
        <taxon>Bigyra</taxon>
        <taxon>Opalozoa</taxon>
        <taxon>Opalinata</taxon>
        <taxon>Blastocystidae</taxon>
        <taxon>Blastocystis</taxon>
    </lineage>
</organism>
<evidence type="ECO:0000313" key="4">
    <source>
        <dbReference type="EMBL" id="OAO14673.1"/>
    </source>
</evidence>
<dbReference type="STRING" id="478820.A0A196SCE0"/>
<dbReference type="InterPro" id="IPR011989">
    <property type="entry name" value="ARM-like"/>
</dbReference>
<evidence type="ECO:0000313" key="5">
    <source>
        <dbReference type="Proteomes" id="UP000078348"/>
    </source>
</evidence>
<gene>
    <name evidence="4" type="ORF">AV274_3584</name>
</gene>
<reference evidence="4 5" key="1">
    <citation type="submission" date="2016-05" db="EMBL/GenBank/DDBJ databases">
        <title>Nuclear genome of Blastocystis sp. subtype 1 NandII.</title>
        <authorList>
            <person name="Gentekaki E."/>
            <person name="Curtis B."/>
            <person name="Stairs C."/>
            <person name="Eme L."/>
            <person name="Herman E."/>
            <person name="Klimes V."/>
            <person name="Arias M.C."/>
            <person name="Elias M."/>
            <person name="Hilliou F."/>
            <person name="Klute M."/>
            <person name="Malik S.-B."/>
            <person name="Pightling A."/>
            <person name="Rachubinski R."/>
            <person name="Salas D."/>
            <person name="Schlacht A."/>
            <person name="Suga H."/>
            <person name="Archibald J."/>
            <person name="Ball S.G."/>
            <person name="Clark G."/>
            <person name="Dacks J."/>
            <person name="Van Der Giezen M."/>
            <person name="Tsaousis A."/>
            <person name="Roger A."/>
        </authorList>
    </citation>
    <scope>NUCLEOTIDE SEQUENCE [LARGE SCALE GENOMIC DNA]</scope>
    <source>
        <strain evidence="5">ATCC 50177 / NandII</strain>
    </source>
</reference>
<protein>
    <submittedName>
        <fullName evidence="4">Transport and Golgi organization 6 protein</fullName>
    </submittedName>
</protein>
<dbReference type="SUPFAM" id="SSF48371">
    <property type="entry name" value="ARM repeat"/>
    <property type="match status" value="1"/>
</dbReference>
<feature type="domain" description="RNA polymerase II assembly factor Rtp1 C-terminal" evidence="2">
    <location>
        <begin position="659"/>
        <end position="765"/>
    </location>
</feature>
<feature type="domain" description="TANGO6 HEAT repeat" evidence="3">
    <location>
        <begin position="214"/>
        <end position="436"/>
    </location>
</feature>
<dbReference type="EMBL" id="LXWW01000219">
    <property type="protein sequence ID" value="OAO14673.1"/>
    <property type="molecule type" value="Genomic_DNA"/>
</dbReference>
<keyword evidence="5" id="KW-1185">Reference proteome</keyword>
<dbReference type="InterPro" id="IPR016024">
    <property type="entry name" value="ARM-type_fold"/>
</dbReference>
<dbReference type="Pfam" id="PF23565">
    <property type="entry name" value="ARM_TANGO6"/>
    <property type="match status" value="1"/>
</dbReference>
<evidence type="ECO:0000259" key="2">
    <source>
        <dbReference type="Pfam" id="PF10363"/>
    </source>
</evidence>
<proteinExistence type="inferred from homology"/>
<dbReference type="Proteomes" id="UP000078348">
    <property type="component" value="Unassembled WGS sequence"/>
</dbReference>
<comment type="similarity">
    <text evidence="1">Belongs to the Tango6 family.</text>
</comment>
<dbReference type="PANTHER" id="PTHR20959:SF1">
    <property type="entry name" value="TRANSPORT AND GOLGI ORGANIZATION PROTEIN 6 HOMOLOG"/>
    <property type="match status" value="1"/>
</dbReference>
<dbReference type="InterPro" id="IPR039600">
    <property type="entry name" value="TANGO6/Rtp1"/>
</dbReference>
<accession>A0A196SCE0</accession>
<comment type="caution">
    <text evidence="4">The sequence shown here is derived from an EMBL/GenBank/DDBJ whole genome shotgun (WGS) entry which is preliminary data.</text>
</comment>